<dbReference type="Pfam" id="PF09148">
    <property type="entry name" value="DUF1934"/>
    <property type="match status" value="1"/>
</dbReference>
<keyword evidence="2" id="KW-1185">Reference proteome</keyword>
<dbReference type="AlphaFoldDB" id="A0A2N5MBC4"/>
<evidence type="ECO:0000313" key="2">
    <source>
        <dbReference type="Proteomes" id="UP000234748"/>
    </source>
</evidence>
<protein>
    <submittedName>
        <fullName evidence="1">DUF1934 domain-containing protein</fullName>
    </submittedName>
</protein>
<dbReference type="Gene3D" id="2.40.128.20">
    <property type="match status" value="1"/>
</dbReference>
<sequence length="146" mass="17053">MHETDSGKRSVRVTVHTKITNGSETETFELVTLGHLHNKASADYLQYEENDENGIINTYVKFTDTELMLMRSGSVKMKQYFRENEKTSGYYESMYGRLEMLTDTKKIIREWNEPAKEGKLALYYDLSMQGNRLGSYQMTIMYKEEA</sequence>
<name>A0A2N5MBC4_9BACI</name>
<proteinExistence type="predicted"/>
<dbReference type="InterPro" id="IPR015231">
    <property type="entry name" value="DUF1934"/>
</dbReference>
<reference evidence="1 2" key="1">
    <citation type="submission" date="2017-11" db="EMBL/GenBank/DDBJ databases">
        <title>Comparitive Functional Genomics of Dry Heat Resistant strains isolated from the Viking Spacecraft.</title>
        <authorList>
            <person name="Seuylemezian A."/>
            <person name="Cooper K."/>
            <person name="Vaishampayan P."/>
        </authorList>
    </citation>
    <scope>NUCLEOTIDE SEQUENCE [LARGE SCALE GENOMIC DNA]</scope>
    <source>
        <strain evidence="1 2">V1-29</strain>
    </source>
</reference>
<dbReference type="EMBL" id="PGUY01000002">
    <property type="protein sequence ID" value="PLT31660.1"/>
    <property type="molecule type" value="Genomic_DNA"/>
</dbReference>
<dbReference type="InterPro" id="IPR012674">
    <property type="entry name" value="Calycin"/>
</dbReference>
<evidence type="ECO:0000313" key="1">
    <source>
        <dbReference type="EMBL" id="PLT31660.1"/>
    </source>
</evidence>
<dbReference type="OrthoDB" id="2352933at2"/>
<dbReference type="SUPFAM" id="SSF50814">
    <property type="entry name" value="Lipocalins"/>
    <property type="match status" value="1"/>
</dbReference>
<comment type="caution">
    <text evidence="1">The sequence shown here is derived from an EMBL/GenBank/DDBJ whole genome shotgun (WGS) entry which is preliminary data.</text>
</comment>
<dbReference type="RefSeq" id="WP_101639709.1">
    <property type="nucleotide sequence ID" value="NZ_PGUY01000002.1"/>
</dbReference>
<organism evidence="1 2">
    <name type="scientific">Peribacillus deserti</name>
    <dbReference type="NCBI Taxonomy" id="673318"/>
    <lineage>
        <taxon>Bacteria</taxon>
        <taxon>Bacillati</taxon>
        <taxon>Bacillota</taxon>
        <taxon>Bacilli</taxon>
        <taxon>Bacillales</taxon>
        <taxon>Bacillaceae</taxon>
        <taxon>Peribacillus</taxon>
    </lineage>
</organism>
<accession>A0A2N5MBC4</accession>
<gene>
    <name evidence="1" type="ORF">CUU66_00400</name>
</gene>
<dbReference type="Proteomes" id="UP000234748">
    <property type="component" value="Unassembled WGS sequence"/>
</dbReference>